<dbReference type="Proteomes" id="UP001139031">
    <property type="component" value="Unassembled WGS sequence"/>
</dbReference>
<feature type="transmembrane region" description="Helical" evidence="11">
    <location>
        <begin position="142"/>
        <end position="159"/>
    </location>
</feature>
<keyword evidence="7 11" id="KW-0472">Membrane</keyword>
<evidence type="ECO:0000313" key="14">
    <source>
        <dbReference type="EMBL" id="MBZ5715762.1"/>
    </source>
</evidence>
<name>A0ABS7U5D6_9BACT</name>
<proteinExistence type="inferred from homology"/>
<accession>A0ABS7U5D6</accession>
<feature type="compositionally biased region" description="Basic and acidic residues" evidence="10">
    <location>
        <begin position="478"/>
        <end position="493"/>
    </location>
</feature>
<evidence type="ECO:0000256" key="2">
    <source>
        <dbReference type="ARBA" id="ARBA00006214"/>
    </source>
</evidence>
<keyword evidence="12" id="KW-0732">Signal</keyword>
<comment type="subcellular location">
    <subcellularLocation>
        <location evidence="1">Membrane</location>
        <topology evidence="1">Multi-pass membrane protein</topology>
    </subcellularLocation>
</comment>
<keyword evidence="4" id="KW-0874">Quinone</keyword>
<sequence length="517" mass="53701">MRTRIFGVGLLLAALAGFVFASASTLDFVQHLDRQVHELHCSFAPGLIAADKESTGCQVTLLSPYSSIMRTSLWGGIPISLPAMAVFAFLAFRAIELLVADASRRRTAAAIALATTAVPVLASVIMGYLAFTQLHAACKLCIGIYLSSGAALGMAVGALRAARAEAGAPVAAAPAQPGQAPAASAAPVEPDNAKMWLAAAGQAFAFVTVPVVVYALLVPDYSRYVGTCGALIRPDDPYAVMVPLGPTGDGAPAIEVFDPLCPSCRAFEERLRASGQDRLLRRQGVMFPLDSECNWMVPASLHPGACRVSKAVLCAATVPGLGADAVVQWAFEQQEALLAAGKQDLAGVSRMIAARFPELGACIGSAETEAKLNKSLRWTVKNQLPVMTPQLYVAGVKLCDEDSDLGMDFTLHHMLQKHAAGQLASTTPAAGPREPGVVPGSEAAARQTDKATKAAAKREPAKAAPEADKGAPGPAEPAEPRPAEPVAEPEKKAPPRATELPSVADPETPAGGQEEAP</sequence>
<evidence type="ECO:0000256" key="6">
    <source>
        <dbReference type="ARBA" id="ARBA00023002"/>
    </source>
</evidence>
<evidence type="ECO:0000256" key="12">
    <source>
        <dbReference type="SAM" id="SignalP"/>
    </source>
</evidence>
<dbReference type="CDD" id="cd12920">
    <property type="entry name" value="VKOR_3"/>
    <property type="match status" value="1"/>
</dbReference>
<keyword evidence="15" id="KW-1185">Reference proteome</keyword>
<dbReference type="InterPro" id="IPR038354">
    <property type="entry name" value="VKOR_sf"/>
</dbReference>
<feature type="domain" description="Vitamin K epoxide reductase" evidence="13">
    <location>
        <begin position="3"/>
        <end position="159"/>
    </location>
</feature>
<protein>
    <recommendedName>
        <fullName evidence="13">Vitamin K epoxide reductase domain-containing protein</fullName>
    </recommendedName>
</protein>
<reference evidence="14" key="1">
    <citation type="submission" date="2021-08" db="EMBL/GenBank/DDBJ databases">
        <authorList>
            <person name="Stevens D.C."/>
        </authorList>
    </citation>
    <scope>NUCLEOTIDE SEQUENCE</scope>
    <source>
        <strain evidence="14">DSM 53165</strain>
    </source>
</reference>
<keyword evidence="5 11" id="KW-1133">Transmembrane helix</keyword>
<keyword evidence="9" id="KW-0676">Redox-active center</keyword>
<keyword evidence="6" id="KW-0560">Oxidoreductase</keyword>
<feature type="transmembrane region" description="Helical" evidence="11">
    <location>
        <begin position="73"/>
        <end position="95"/>
    </location>
</feature>
<evidence type="ECO:0000259" key="13">
    <source>
        <dbReference type="SMART" id="SM00756"/>
    </source>
</evidence>
<evidence type="ECO:0000256" key="8">
    <source>
        <dbReference type="ARBA" id="ARBA00023157"/>
    </source>
</evidence>
<evidence type="ECO:0000256" key="3">
    <source>
        <dbReference type="ARBA" id="ARBA00022692"/>
    </source>
</evidence>
<feature type="transmembrane region" description="Helical" evidence="11">
    <location>
        <begin position="196"/>
        <end position="217"/>
    </location>
</feature>
<feature type="compositionally biased region" description="Basic and acidic residues" evidence="10">
    <location>
        <begin position="447"/>
        <end position="469"/>
    </location>
</feature>
<evidence type="ECO:0000256" key="7">
    <source>
        <dbReference type="ARBA" id="ARBA00023136"/>
    </source>
</evidence>
<evidence type="ECO:0000256" key="11">
    <source>
        <dbReference type="SAM" id="Phobius"/>
    </source>
</evidence>
<evidence type="ECO:0000256" key="9">
    <source>
        <dbReference type="ARBA" id="ARBA00023284"/>
    </source>
</evidence>
<dbReference type="InterPro" id="IPR012932">
    <property type="entry name" value="VKOR"/>
</dbReference>
<evidence type="ECO:0000256" key="1">
    <source>
        <dbReference type="ARBA" id="ARBA00004141"/>
    </source>
</evidence>
<dbReference type="SMART" id="SM00756">
    <property type="entry name" value="VKc"/>
    <property type="match status" value="1"/>
</dbReference>
<comment type="caution">
    <text evidence="14">The sequence shown here is derived from an EMBL/GenBank/DDBJ whole genome shotgun (WGS) entry which is preliminary data.</text>
</comment>
<dbReference type="Pfam" id="PF07884">
    <property type="entry name" value="VKOR"/>
    <property type="match status" value="1"/>
</dbReference>
<keyword evidence="3 11" id="KW-0812">Transmembrane</keyword>
<feature type="chain" id="PRO_5045286707" description="Vitamin K epoxide reductase domain-containing protein" evidence="12">
    <location>
        <begin position="22"/>
        <end position="517"/>
    </location>
</feature>
<feature type="region of interest" description="Disordered" evidence="10">
    <location>
        <begin position="422"/>
        <end position="517"/>
    </location>
</feature>
<dbReference type="Gene3D" id="3.40.30.10">
    <property type="entry name" value="Glutaredoxin"/>
    <property type="match status" value="1"/>
</dbReference>
<feature type="signal peptide" evidence="12">
    <location>
        <begin position="1"/>
        <end position="21"/>
    </location>
</feature>
<dbReference type="Gene3D" id="1.20.1440.130">
    <property type="entry name" value="VKOR domain"/>
    <property type="match status" value="1"/>
</dbReference>
<gene>
    <name evidence="14" type="ORF">K7C98_41585</name>
</gene>
<evidence type="ECO:0000256" key="5">
    <source>
        <dbReference type="ARBA" id="ARBA00022989"/>
    </source>
</evidence>
<evidence type="ECO:0000313" key="15">
    <source>
        <dbReference type="Proteomes" id="UP001139031"/>
    </source>
</evidence>
<feature type="transmembrane region" description="Helical" evidence="11">
    <location>
        <begin position="107"/>
        <end position="130"/>
    </location>
</feature>
<organism evidence="14 15">
    <name type="scientific">Nannocystis pusilla</name>
    <dbReference type="NCBI Taxonomy" id="889268"/>
    <lineage>
        <taxon>Bacteria</taxon>
        <taxon>Pseudomonadati</taxon>
        <taxon>Myxococcota</taxon>
        <taxon>Polyangia</taxon>
        <taxon>Nannocystales</taxon>
        <taxon>Nannocystaceae</taxon>
        <taxon>Nannocystis</taxon>
    </lineage>
</organism>
<comment type="similarity">
    <text evidence="2">Belongs to the VKOR family.</text>
</comment>
<evidence type="ECO:0000256" key="4">
    <source>
        <dbReference type="ARBA" id="ARBA00022719"/>
    </source>
</evidence>
<keyword evidence="8" id="KW-1015">Disulfide bond</keyword>
<dbReference type="EMBL" id="JAIRAU010000059">
    <property type="protein sequence ID" value="MBZ5715762.1"/>
    <property type="molecule type" value="Genomic_DNA"/>
</dbReference>
<evidence type="ECO:0000256" key="10">
    <source>
        <dbReference type="SAM" id="MobiDB-lite"/>
    </source>
</evidence>
<dbReference type="RefSeq" id="WP_224197503.1">
    <property type="nucleotide sequence ID" value="NZ_JAIRAU010000059.1"/>
</dbReference>